<feature type="transmembrane region" description="Helical" evidence="2">
    <location>
        <begin position="151"/>
        <end position="177"/>
    </location>
</feature>
<evidence type="ECO:0000256" key="2">
    <source>
        <dbReference type="SAM" id="Phobius"/>
    </source>
</evidence>
<accession>A0ABU2L9J3</accession>
<evidence type="ECO:0000313" key="3">
    <source>
        <dbReference type="EMBL" id="MDT0308172.1"/>
    </source>
</evidence>
<dbReference type="Proteomes" id="UP001183388">
    <property type="component" value="Unassembled WGS sequence"/>
</dbReference>
<dbReference type="RefSeq" id="WP_311631127.1">
    <property type="nucleotide sequence ID" value="NZ_JAVREN010000019.1"/>
</dbReference>
<feature type="compositionally biased region" description="Gly residues" evidence="1">
    <location>
        <begin position="54"/>
        <end position="72"/>
    </location>
</feature>
<sequence>MTAEQHNPFRPPESGTAAVPAAPPATWGGGYGIHAGYPVPGAVPGPPPGPGGPAPWGGGWGAPPGPAWGTGWGGPWGAAPGPVWGTGWGTPYVPPVNNSTGTAALVLGAVTAALCWTFFLSFLGIITGTLAVILGLLGAQRARRGAATNRGVALGGAWTGAGGLAISLVLTVLAVIYAAAPVEVETAAGAEYLASADEEVRYSDGLSLDIDAPRPAPGRPGVVLLTAVFVNHGDEEADLDEEGFSAYVDGNRLPAGDVRWNTSGNGTLDSDERVSVTWAITVPEGGASLGVDYAPGDGYEAAYWEFTLTGQSGPPAGGAPGGPGEVDA</sequence>
<evidence type="ECO:0000313" key="4">
    <source>
        <dbReference type="Proteomes" id="UP001183388"/>
    </source>
</evidence>
<feature type="transmembrane region" description="Helical" evidence="2">
    <location>
        <begin position="116"/>
        <end position="139"/>
    </location>
</feature>
<feature type="compositionally biased region" description="Pro residues" evidence="1">
    <location>
        <begin position="44"/>
        <end position="53"/>
    </location>
</feature>
<feature type="region of interest" description="Disordered" evidence="1">
    <location>
        <begin position="1"/>
        <end position="23"/>
    </location>
</feature>
<keyword evidence="2" id="KW-1133">Transmembrane helix</keyword>
<proteinExistence type="predicted"/>
<keyword evidence="2" id="KW-0812">Transmembrane</keyword>
<feature type="region of interest" description="Disordered" evidence="1">
    <location>
        <begin position="44"/>
        <end position="72"/>
    </location>
</feature>
<dbReference type="EMBL" id="JAVREN010000019">
    <property type="protein sequence ID" value="MDT0308172.1"/>
    <property type="molecule type" value="Genomic_DNA"/>
</dbReference>
<gene>
    <name evidence="3" type="ORF">RM780_14540</name>
</gene>
<keyword evidence="2" id="KW-0472">Membrane</keyword>
<comment type="caution">
    <text evidence="3">The sequence shown here is derived from an EMBL/GenBank/DDBJ whole genome shotgun (WGS) entry which is preliminary data.</text>
</comment>
<keyword evidence="4" id="KW-1185">Reference proteome</keyword>
<evidence type="ECO:0000256" key="1">
    <source>
        <dbReference type="SAM" id="MobiDB-lite"/>
    </source>
</evidence>
<reference evidence="4" key="1">
    <citation type="submission" date="2023-07" db="EMBL/GenBank/DDBJ databases">
        <title>30 novel species of actinomycetes from the DSMZ collection.</title>
        <authorList>
            <person name="Nouioui I."/>
        </authorList>
    </citation>
    <scope>NUCLEOTIDE SEQUENCE [LARGE SCALE GENOMIC DNA]</scope>
    <source>
        <strain evidence="4">DSM 44917</strain>
    </source>
</reference>
<name>A0ABU2L9J3_9ACTN</name>
<organism evidence="3 4">
    <name type="scientific">Streptomyces boetiae</name>
    <dbReference type="NCBI Taxonomy" id="3075541"/>
    <lineage>
        <taxon>Bacteria</taxon>
        <taxon>Bacillati</taxon>
        <taxon>Actinomycetota</taxon>
        <taxon>Actinomycetes</taxon>
        <taxon>Kitasatosporales</taxon>
        <taxon>Streptomycetaceae</taxon>
        <taxon>Streptomyces</taxon>
    </lineage>
</organism>
<protein>
    <submittedName>
        <fullName evidence="3">DUF4190 domain-containing protein</fullName>
    </submittedName>
</protein>